<dbReference type="EMBL" id="CM008978">
    <property type="protein sequence ID" value="PNW70129.1"/>
    <property type="molecule type" value="Genomic_DNA"/>
</dbReference>
<name>A8IRB3_CHLRE</name>
<dbReference type="OrthoDB" id="546256at2759"/>
<dbReference type="GeneID" id="5717194"/>
<dbReference type="Gramene" id="PNW70129">
    <property type="protein sequence ID" value="PNW70129"/>
    <property type="gene ID" value="CHLRE_17g706950v5"/>
</dbReference>
<feature type="region of interest" description="Disordered" evidence="1">
    <location>
        <begin position="251"/>
        <end position="345"/>
    </location>
</feature>
<feature type="compositionally biased region" description="Low complexity" evidence="1">
    <location>
        <begin position="332"/>
        <end position="345"/>
    </location>
</feature>
<keyword evidence="3" id="KW-1185">Reference proteome</keyword>
<organism evidence="2 3">
    <name type="scientific">Chlamydomonas reinhardtii</name>
    <name type="common">Chlamydomonas smithii</name>
    <dbReference type="NCBI Taxonomy" id="3055"/>
    <lineage>
        <taxon>Eukaryota</taxon>
        <taxon>Viridiplantae</taxon>
        <taxon>Chlorophyta</taxon>
        <taxon>core chlorophytes</taxon>
        <taxon>Chlorophyceae</taxon>
        <taxon>CS clade</taxon>
        <taxon>Chlamydomonadales</taxon>
        <taxon>Chlamydomonadaceae</taxon>
        <taxon>Chlamydomonas</taxon>
    </lineage>
</organism>
<dbReference type="PaxDb" id="3055-EDP04815"/>
<gene>
    <name evidence="2" type="ORF">CHLRE_17g706950v5</name>
</gene>
<dbReference type="InParanoid" id="A8IRB3"/>
<protein>
    <submittedName>
        <fullName evidence="2">Uncharacterized protein</fullName>
    </submittedName>
</protein>
<dbReference type="KEGG" id="cre:CHLRE_17g706950v5"/>
<dbReference type="AlphaFoldDB" id="A8IRB3"/>
<dbReference type="Proteomes" id="UP000006906">
    <property type="component" value="Chromosome 17"/>
</dbReference>
<evidence type="ECO:0000313" key="2">
    <source>
        <dbReference type="EMBL" id="PNW70129.1"/>
    </source>
</evidence>
<dbReference type="RefSeq" id="XP_001691707.1">
    <property type="nucleotide sequence ID" value="XM_001691655.2"/>
</dbReference>
<evidence type="ECO:0000256" key="1">
    <source>
        <dbReference type="SAM" id="MobiDB-lite"/>
    </source>
</evidence>
<accession>A8IRB3</accession>
<dbReference type="HOGENOM" id="CLU_804992_0_0_1"/>
<proteinExistence type="predicted"/>
<reference evidence="2 3" key="1">
    <citation type="journal article" date="2007" name="Science">
        <title>The Chlamydomonas genome reveals the evolution of key animal and plant functions.</title>
        <authorList>
            <person name="Merchant S.S."/>
            <person name="Prochnik S.E."/>
            <person name="Vallon O."/>
            <person name="Harris E.H."/>
            <person name="Karpowicz S.J."/>
            <person name="Witman G.B."/>
            <person name="Terry A."/>
            <person name="Salamov A."/>
            <person name="Fritz-Laylin L.K."/>
            <person name="Marechal-Drouard L."/>
            <person name="Marshall W.F."/>
            <person name="Qu L.H."/>
            <person name="Nelson D.R."/>
            <person name="Sanderfoot A.A."/>
            <person name="Spalding M.H."/>
            <person name="Kapitonov V.V."/>
            <person name="Ren Q."/>
            <person name="Ferris P."/>
            <person name="Lindquist E."/>
            <person name="Shapiro H."/>
            <person name="Lucas S.M."/>
            <person name="Grimwood J."/>
            <person name="Schmutz J."/>
            <person name="Cardol P."/>
            <person name="Cerutti H."/>
            <person name="Chanfreau G."/>
            <person name="Chen C.L."/>
            <person name="Cognat V."/>
            <person name="Croft M.T."/>
            <person name="Dent R."/>
            <person name="Dutcher S."/>
            <person name="Fernandez E."/>
            <person name="Fukuzawa H."/>
            <person name="Gonzalez-Ballester D."/>
            <person name="Gonzalez-Halphen D."/>
            <person name="Hallmann A."/>
            <person name="Hanikenne M."/>
            <person name="Hippler M."/>
            <person name="Inwood W."/>
            <person name="Jabbari K."/>
            <person name="Kalanon M."/>
            <person name="Kuras R."/>
            <person name="Lefebvre P.A."/>
            <person name="Lemaire S.D."/>
            <person name="Lobanov A.V."/>
            <person name="Lohr M."/>
            <person name="Manuell A."/>
            <person name="Meier I."/>
            <person name="Mets L."/>
            <person name="Mittag M."/>
            <person name="Mittelmeier T."/>
            <person name="Moroney J.V."/>
            <person name="Moseley J."/>
            <person name="Napoli C."/>
            <person name="Nedelcu A.M."/>
            <person name="Niyogi K."/>
            <person name="Novoselov S.V."/>
            <person name="Paulsen I.T."/>
            <person name="Pazour G."/>
            <person name="Purton S."/>
            <person name="Ral J.P."/>
            <person name="Riano-Pachon D.M."/>
            <person name="Riekhof W."/>
            <person name="Rymarquis L."/>
            <person name="Schroda M."/>
            <person name="Stern D."/>
            <person name="Umen J."/>
            <person name="Willows R."/>
            <person name="Wilson N."/>
            <person name="Zimmer S.L."/>
            <person name="Allmer J."/>
            <person name="Balk J."/>
            <person name="Bisova K."/>
            <person name="Chen C.J."/>
            <person name="Elias M."/>
            <person name="Gendler K."/>
            <person name="Hauser C."/>
            <person name="Lamb M.R."/>
            <person name="Ledford H."/>
            <person name="Long J.C."/>
            <person name="Minagawa J."/>
            <person name="Page M.D."/>
            <person name="Pan J."/>
            <person name="Pootakham W."/>
            <person name="Roje S."/>
            <person name="Rose A."/>
            <person name="Stahlberg E."/>
            <person name="Terauchi A.M."/>
            <person name="Yang P."/>
            <person name="Ball S."/>
            <person name="Bowler C."/>
            <person name="Dieckmann C.L."/>
            <person name="Gladyshev V.N."/>
            <person name="Green P."/>
            <person name="Jorgensen R."/>
            <person name="Mayfield S."/>
            <person name="Mueller-Roeber B."/>
            <person name="Rajamani S."/>
            <person name="Sayre R.T."/>
            <person name="Brokstein P."/>
            <person name="Dubchak I."/>
            <person name="Goodstein D."/>
            <person name="Hornick L."/>
            <person name="Huang Y.W."/>
            <person name="Jhaveri J."/>
            <person name="Luo Y."/>
            <person name="Martinez D."/>
            <person name="Ngau W.C."/>
            <person name="Otillar B."/>
            <person name="Poliakov A."/>
            <person name="Porter A."/>
            <person name="Szajkowski L."/>
            <person name="Werner G."/>
            <person name="Zhou K."/>
            <person name="Grigoriev I.V."/>
            <person name="Rokhsar D.S."/>
            <person name="Grossman A.R."/>
        </authorList>
    </citation>
    <scope>NUCLEOTIDE SEQUENCE [LARGE SCALE GENOMIC DNA]</scope>
    <source>
        <strain evidence="3">CC-503</strain>
    </source>
</reference>
<sequence length="345" mass="35349">MVLLLVTHTIEVPSSRVPLSAIILVDAIKRKQLPPNLKCRLVIPSSGHHSCSIWDASSVEELQAWIDINLLDGTASIAEIPEEFTYGLSLELTTARAADKVATTSKSTLERINTTGARVMESMSEKLEQLDARTNLITATRETASAAAAKVKQATNSAMENESVQRGLQSLSTSLQSAGTSMNRAFTWVGSKVKESFGAEAGAGYTGGGGVGGAQSYSGFSSEPPSYEAAAYASAPAAAAGLGGSGFMPVSTHAARSSVDHQQQQQQQHRVAGPGPVTEDAGPMPQFTLDEGVASPMVLSPAKEAAEGHAAGHSNNEHDDAAAGGGEGGGLDAAPIVAPVGAAAT</sequence>
<evidence type="ECO:0000313" key="3">
    <source>
        <dbReference type="Proteomes" id="UP000006906"/>
    </source>
</evidence>
<dbReference type="eggNOG" id="ENOG502STQ4">
    <property type="taxonomic scope" value="Eukaryota"/>
</dbReference>